<accession>A0A9Q1BBT7</accession>
<sequence length="255" mass="29693">MYFLTPLKCAVFEINCEAFPKQVNFLIDEGMSISKGSNAVISYLHFFDNYGLGEEITRLHCDNCSGQNKNKFVMWYLAWRCIHRLHKSMELYFLVAGHTNFSPDWCFGLFKQRYRRSHITALCDIQEAVRSSSYQNINIPQLVGSEDGQVLVNTYNWQEFLSPYFKPLPQIKNYHHMRFNCDHPGVIFAKQYADSKEVSFSLLKDPTTLPPLELPLPLAPPGLSEQRIQYLYNNIRQFCAQDHRADLTCPILWGF</sequence>
<dbReference type="AlphaFoldDB" id="A0A9Q1BBT7"/>
<comment type="caution">
    <text evidence="2">The sequence shown here is derived from an EMBL/GenBank/DDBJ whole genome shotgun (WGS) entry which is preliminary data.</text>
</comment>
<organism evidence="2 3">
    <name type="scientific">Holothuria leucospilota</name>
    <name type="common">Black long sea cucumber</name>
    <name type="synonym">Mertensiothuria leucospilota</name>
    <dbReference type="NCBI Taxonomy" id="206669"/>
    <lineage>
        <taxon>Eukaryota</taxon>
        <taxon>Metazoa</taxon>
        <taxon>Echinodermata</taxon>
        <taxon>Eleutherozoa</taxon>
        <taxon>Echinozoa</taxon>
        <taxon>Holothuroidea</taxon>
        <taxon>Aspidochirotacea</taxon>
        <taxon>Aspidochirotida</taxon>
        <taxon>Holothuriidae</taxon>
        <taxon>Holothuria</taxon>
    </lineage>
</organism>
<name>A0A9Q1BBT7_HOLLE</name>
<reference evidence="2" key="1">
    <citation type="submission" date="2021-10" db="EMBL/GenBank/DDBJ databases">
        <title>Tropical sea cucumber genome reveals ecological adaptation and Cuvierian tubules defense mechanism.</title>
        <authorList>
            <person name="Chen T."/>
        </authorList>
    </citation>
    <scope>NUCLEOTIDE SEQUENCE</scope>
    <source>
        <strain evidence="2">Nanhai2018</strain>
        <tissue evidence="2">Muscle</tissue>
    </source>
</reference>
<gene>
    <name evidence="2" type="ORF">HOLleu_43109</name>
</gene>
<dbReference type="Proteomes" id="UP001152320">
    <property type="component" value="Unassembled WGS sequence"/>
</dbReference>
<dbReference type="OrthoDB" id="10056684at2759"/>
<proteinExistence type="predicted"/>
<evidence type="ECO:0000313" key="2">
    <source>
        <dbReference type="EMBL" id="KAJ8018737.1"/>
    </source>
</evidence>
<dbReference type="Pfam" id="PF25273">
    <property type="entry name" value="DUF7869"/>
    <property type="match status" value="1"/>
</dbReference>
<dbReference type="EMBL" id="JAIZAY010000208">
    <property type="protein sequence ID" value="KAJ8018737.1"/>
    <property type="molecule type" value="Genomic_DNA"/>
</dbReference>
<protein>
    <recommendedName>
        <fullName evidence="1">DUF7869 domain-containing protein</fullName>
    </recommendedName>
</protein>
<feature type="domain" description="DUF7869" evidence="1">
    <location>
        <begin position="55"/>
        <end position="191"/>
    </location>
</feature>
<dbReference type="PANTHER" id="PTHR34415">
    <property type="entry name" value="INTEGRASE CATALYTIC DOMAIN-CONTAINING PROTEIN"/>
    <property type="match status" value="1"/>
</dbReference>
<evidence type="ECO:0000259" key="1">
    <source>
        <dbReference type="Pfam" id="PF25273"/>
    </source>
</evidence>
<keyword evidence="3" id="KW-1185">Reference proteome</keyword>
<evidence type="ECO:0000313" key="3">
    <source>
        <dbReference type="Proteomes" id="UP001152320"/>
    </source>
</evidence>
<dbReference type="PANTHER" id="PTHR34415:SF1">
    <property type="entry name" value="INTEGRASE CATALYTIC DOMAIN-CONTAINING PROTEIN"/>
    <property type="match status" value="1"/>
</dbReference>
<dbReference type="InterPro" id="IPR057191">
    <property type="entry name" value="DUF7869"/>
</dbReference>